<keyword evidence="2" id="KW-0812">Transmembrane</keyword>
<gene>
    <name evidence="3" type="ordered locus">RSal33209_2806</name>
</gene>
<dbReference type="EMBL" id="CP000910">
    <property type="protein sequence ID" value="ABY24531.1"/>
    <property type="molecule type" value="Genomic_DNA"/>
</dbReference>
<protein>
    <submittedName>
        <fullName evidence="3">Uncharacterized protein</fullName>
    </submittedName>
</protein>
<evidence type="ECO:0000256" key="2">
    <source>
        <dbReference type="SAM" id="Phobius"/>
    </source>
</evidence>
<proteinExistence type="predicted"/>
<feature type="transmembrane region" description="Helical" evidence="2">
    <location>
        <begin position="42"/>
        <end position="64"/>
    </location>
</feature>
<reference evidence="4" key="1">
    <citation type="journal article" date="2008" name="J. Bacteriol.">
        <title>Genome sequence of the fish pathogen Renibacterium salmoninarum suggests reductive evolution away from an environmental Arthrobacter ancestor.</title>
        <authorList>
            <person name="Wiens G.D."/>
            <person name="Rockey D.D."/>
            <person name="Wu Z."/>
            <person name="Chang J."/>
            <person name="Levy R."/>
            <person name="Crane S."/>
            <person name="Chen D.S."/>
            <person name="Capri G.R."/>
            <person name="Burnett J.R."/>
            <person name="Sudheesh P.S."/>
            <person name="Schipma M.J."/>
            <person name="Burd H."/>
            <person name="Bhattacharyya A."/>
            <person name="Rhodes L.D."/>
            <person name="Kaul R."/>
            <person name="Strom M.S."/>
        </authorList>
    </citation>
    <scope>NUCLEOTIDE SEQUENCE [LARGE SCALE GENOMIC DNA]</scope>
    <source>
        <strain evidence="4">ATCC 33209 / DSM 20767 / JCM 11484 / NBRC 15589 / NCIMB 2235</strain>
    </source>
</reference>
<dbReference type="HOGENOM" id="CLU_1073131_0_0_11"/>
<keyword evidence="2" id="KW-0472">Membrane</keyword>
<dbReference type="Proteomes" id="UP000002007">
    <property type="component" value="Chromosome"/>
</dbReference>
<feature type="transmembrane region" description="Helical" evidence="2">
    <location>
        <begin position="76"/>
        <end position="95"/>
    </location>
</feature>
<sequence>MLASALIALFSTATVVLGLLASAPEADSGKDPSAIPGAGPAYFLAAFAMPAALSAVLATAAIYALAECKNWTRNTVTTGTVIACSLILCLGWAAFRQPNSRPRAASAATTGSPAKPNDSSHSEGGPERVCAPFRMPSSKSEQHAGFAHSGRRPIEHGDQRAKHLFNVAQFWLRIYAVAAVAHSPRSLSQLTRFCLRQRLHQLNFHQSGRRGLVAVLQWTGDAQRETVAGPPHREPRYRFVKTGQLPFRPNHRYQWQQLG</sequence>
<accession>A9WTL0</accession>
<dbReference type="KEGG" id="rsa:RSal33209_2806"/>
<keyword evidence="2" id="KW-1133">Transmembrane helix</keyword>
<keyword evidence="4" id="KW-1185">Reference proteome</keyword>
<dbReference type="STRING" id="288705.RSal33209_2806"/>
<feature type="region of interest" description="Disordered" evidence="1">
    <location>
        <begin position="102"/>
        <end position="133"/>
    </location>
</feature>
<name>A9WTL0_RENSM</name>
<dbReference type="AlphaFoldDB" id="A9WTL0"/>
<evidence type="ECO:0000256" key="1">
    <source>
        <dbReference type="SAM" id="MobiDB-lite"/>
    </source>
</evidence>
<organism evidence="3 4">
    <name type="scientific">Renibacterium salmoninarum (strain ATCC 33209 / DSM 20767 / JCM 11484 / NBRC 15589 / NCIMB 2235)</name>
    <dbReference type="NCBI Taxonomy" id="288705"/>
    <lineage>
        <taxon>Bacteria</taxon>
        <taxon>Bacillati</taxon>
        <taxon>Actinomycetota</taxon>
        <taxon>Actinomycetes</taxon>
        <taxon>Micrococcales</taxon>
        <taxon>Micrococcaceae</taxon>
        <taxon>Renibacterium</taxon>
    </lineage>
</organism>
<evidence type="ECO:0000313" key="4">
    <source>
        <dbReference type="Proteomes" id="UP000002007"/>
    </source>
</evidence>
<evidence type="ECO:0000313" key="3">
    <source>
        <dbReference type="EMBL" id="ABY24531.1"/>
    </source>
</evidence>